<proteinExistence type="predicted"/>
<name>A0A1X2KMX3_9MYCO</name>
<evidence type="ECO:0000256" key="1">
    <source>
        <dbReference type="SAM" id="MobiDB-lite"/>
    </source>
</evidence>
<protein>
    <submittedName>
        <fullName evidence="2">Uncharacterized protein</fullName>
    </submittedName>
</protein>
<gene>
    <name evidence="2" type="ORF">B8W69_25190</name>
</gene>
<comment type="caution">
    <text evidence="2">The sequence shown here is derived from an EMBL/GenBank/DDBJ whole genome shotgun (WGS) entry which is preliminary data.</text>
</comment>
<dbReference type="AlphaFoldDB" id="A0A1X2KMX3"/>
<feature type="region of interest" description="Disordered" evidence="1">
    <location>
        <begin position="1"/>
        <end position="59"/>
    </location>
</feature>
<evidence type="ECO:0000313" key="2">
    <source>
        <dbReference type="EMBL" id="OSC23022.1"/>
    </source>
</evidence>
<keyword evidence="3" id="KW-1185">Reference proteome</keyword>
<evidence type="ECO:0000313" key="3">
    <source>
        <dbReference type="Proteomes" id="UP000242320"/>
    </source>
</evidence>
<organism evidence="2 3">
    <name type="scientific">Mycolicibacterium vulneris</name>
    <dbReference type="NCBI Taxonomy" id="547163"/>
    <lineage>
        <taxon>Bacteria</taxon>
        <taxon>Bacillati</taxon>
        <taxon>Actinomycetota</taxon>
        <taxon>Actinomycetes</taxon>
        <taxon>Mycobacteriales</taxon>
        <taxon>Mycobacteriaceae</taxon>
        <taxon>Mycolicibacterium</taxon>
    </lineage>
</organism>
<dbReference type="EMBL" id="NCXM01000034">
    <property type="protein sequence ID" value="OSC23022.1"/>
    <property type="molecule type" value="Genomic_DNA"/>
</dbReference>
<sequence length="59" mass="6309">MRGDRPQHPGGTHRPGPAALAALGTGGDPPRPATPRLRSPLAPMVATRRARLRRACDRH</sequence>
<dbReference type="Proteomes" id="UP000242320">
    <property type="component" value="Unassembled WGS sequence"/>
</dbReference>
<reference evidence="2 3" key="1">
    <citation type="submission" date="2017-04" db="EMBL/GenBank/DDBJ databases">
        <title>The new phylogeny of genus Mycobacterium.</title>
        <authorList>
            <person name="Tortoli E."/>
            <person name="Trovato A."/>
            <person name="Cirillo D.M."/>
        </authorList>
    </citation>
    <scope>NUCLEOTIDE SEQUENCE [LARGE SCALE GENOMIC DNA]</scope>
    <source>
        <strain evidence="2 3">DSM 45247</strain>
    </source>
</reference>
<accession>A0A1X2KMX3</accession>